<dbReference type="OrthoDB" id="3404950at2"/>
<dbReference type="Proteomes" id="UP000244900">
    <property type="component" value="Chromosome"/>
</dbReference>
<dbReference type="SUPFAM" id="SSF56645">
    <property type="entry name" value="Acyl-CoA dehydrogenase NM domain-like"/>
    <property type="match status" value="1"/>
</dbReference>
<dbReference type="PANTHER" id="PTHR48083">
    <property type="entry name" value="MEDIUM-CHAIN SPECIFIC ACYL-COA DEHYDROGENASE, MITOCHONDRIAL-RELATED"/>
    <property type="match status" value="1"/>
</dbReference>
<evidence type="ECO:0000256" key="1">
    <source>
        <dbReference type="ARBA" id="ARBA00023002"/>
    </source>
</evidence>
<dbReference type="Gene3D" id="2.40.110.10">
    <property type="entry name" value="Butyryl-CoA Dehydrogenase, subunit A, domain 2"/>
    <property type="match status" value="1"/>
</dbReference>
<dbReference type="InterPro" id="IPR013107">
    <property type="entry name" value="Acyl-CoA_DH_C"/>
</dbReference>
<dbReference type="EMBL" id="CP029188">
    <property type="protein sequence ID" value="AWI31549.1"/>
    <property type="molecule type" value="Genomic_DNA"/>
</dbReference>
<comment type="similarity">
    <text evidence="2">Belongs to the HpaH/HsaA monooxygenase family.</text>
</comment>
<feature type="domain" description="Acyl-CoA dehydrogenase C-terminal" evidence="4">
    <location>
        <begin position="221"/>
        <end position="351"/>
    </location>
</feature>
<keyword evidence="6" id="KW-1185">Reference proteome</keyword>
<dbReference type="Pfam" id="PF02771">
    <property type="entry name" value="Acyl-CoA_dh_N"/>
    <property type="match status" value="1"/>
</dbReference>
<keyword evidence="1" id="KW-0560">Oxidoreductase</keyword>
<dbReference type="PIRSF" id="PIRSF016578">
    <property type="entry name" value="HsaA"/>
    <property type="match status" value="1"/>
</dbReference>
<evidence type="ECO:0000313" key="6">
    <source>
        <dbReference type="Proteomes" id="UP000244900"/>
    </source>
</evidence>
<name>A0A2S1SYS9_9ACTN</name>
<dbReference type="Gene3D" id="1.20.140.10">
    <property type="entry name" value="Butyryl-CoA Dehydrogenase, subunit A, domain 3"/>
    <property type="match status" value="1"/>
</dbReference>
<dbReference type="GO" id="GO:0003995">
    <property type="term" value="F:acyl-CoA dehydrogenase activity"/>
    <property type="evidence" value="ECO:0007669"/>
    <property type="project" value="TreeGrafter"/>
</dbReference>
<dbReference type="PANTHER" id="PTHR48083:SF19">
    <property type="entry name" value="FLAVIN-DEPENDENT MONOOXYGENASE, OXYGENASE SUBUNIT HSAA"/>
    <property type="match status" value="1"/>
</dbReference>
<dbReference type="InterPro" id="IPR046373">
    <property type="entry name" value="Acyl-CoA_Oxase/DH_mid-dom_sf"/>
</dbReference>
<dbReference type="GO" id="GO:0016712">
    <property type="term" value="F:oxidoreductase activity, acting on paired donors, with incorporation or reduction of molecular oxygen, reduced flavin or flavoprotein as one donor, and incorporation of one atom of oxygen"/>
    <property type="evidence" value="ECO:0007669"/>
    <property type="project" value="TreeGrafter"/>
</dbReference>
<dbReference type="Gene3D" id="1.10.540.10">
    <property type="entry name" value="Acyl-CoA dehydrogenase/oxidase, N-terminal domain"/>
    <property type="match status" value="1"/>
</dbReference>
<evidence type="ECO:0000259" key="3">
    <source>
        <dbReference type="Pfam" id="PF02771"/>
    </source>
</evidence>
<protein>
    <submittedName>
        <fullName evidence="5">Acyl-CoA dehydrogenase</fullName>
    </submittedName>
</protein>
<reference evidence="5 6" key="1">
    <citation type="submission" date="2018-05" db="EMBL/GenBank/DDBJ databases">
        <title>Complete genome sequence of sponge-derived Streptomyces sp. HNM0039.</title>
        <authorList>
            <person name="Huang X."/>
            <person name="Zhou S."/>
        </authorList>
    </citation>
    <scope>NUCLEOTIDE SEQUENCE [LARGE SCALE GENOMIC DNA]</scope>
    <source>
        <strain evidence="5 6">HNM0039</strain>
    </source>
</reference>
<dbReference type="AlphaFoldDB" id="A0A2S1SYS9"/>
<evidence type="ECO:0000256" key="2">
    <source>
        <dbReference type="ARBA" id="ARBA00049661"/>
    </source>
</evidence>
<evidence type="ECO:0000259" key="4">
    <source>
        <dbReference type="Pfam" id="PF08028"/>
    </source>
</evidence>
<sequence>MPVIREHGIEAERQGRVPRETLRRLDRAGVFRMAVPERFGGLDLSLERQAEVVGRIAGACPATGWNMTVWLTGALIAGLYPDKAQKEVFDGGSVRVSLGFATTGRLTPVEGGYRLSGRWGYNSGCHAADWDVLGAVLERPDGTEEEFFALVPLTELSIVDDWDVSAGSGTGSATTVAEDVFVPAHRLIGYDASLTGETGERWNAQVPGRGYGAVAFIMSLYASMALGLARGALELFFERLPGRGITYTDWDDQRRHPLVQQQVAAAANRIEAGAALTDRVIALLQERADAGERPTDAEKAQVRGRTAFAGDLAKEAVQLLYSLSGASVLKRSVPIQRYHRDILGFTQHALAHPLPNLEMQGRVLMGLAPGSYIL</sequence>
<evidence type="ECO:0000313" key="5">
    <source>
        <dbReference type="EMBL" id="AWI31549.1"/>
    </source>
</evidence>
<dbReference type="InterPro" id="IPR009100">
    <property type="entry name" value="AcylCoA_DH/oxidase_NM_dom_sf"/>
</dbReference>
<dbReference type="SUPFAM" id="SSF47203">
    <property type="entry name" value="Acyl-CoA dehydrogenase C-terminal domain-like"/>
    <property type="match status" value="1"/>
</dbReference>
<accession>A0A2S1SYS9</accession>
<dbReference type="GO" id="GO:0050660">
    <property type="term" value="F:flavin adenine dinucleotide binding"/>
    <property type="evidence" value="ECO:0007669"/>
    <property type="project" value="InterPro"/>
</dbReference>
<dbReference type="InterPro" id="IPR050741">
    <property type="entry name" value="Acyl-CoA_dehydrogenase"/>
</dbReference>
<dbReference type="InterPro" id="IPR036250">
    <property type="entry name" value="AcylCo_DH-like_C"/>
</dbReference>
<dbReference type="GO" id="GO:0033539">
    <property type="term" value="P:fatty acid beta-oxidation using acyl-CoA dehydrogenase"/>
    <property type="evidence" value="ECO:0007669"/>
    <property type="project" value="TreeGrafter"/>
</dbReference>
<dbReference type="Pfam" id="PF08028">
    <property type="entry name" value="Acyl-CoA_dh_2"/>
    <property type="match status" value="1"/>
</dbReference>
<organism evidence="5 6">
    <name type="scientific">Streptomyces tirandamycinicus</name>
    <dbReference type="NCBI Taxonomy" id="2174846"/>
    <lineage>
        <taxon>Bacteria</taxon>
        <taxon>Bacillati</taxon>
        <taxon>Actinomycetota</taxon>
        <taxon>Actinomycetes</taxon>
        <taxon>Kitasatosporales</taxon>
        <taxon>Streptomycetaceae</taxon>
        <taxon>Streptomyces</taxon>
    </lineage>
</organism>
<dbReference type="KEGG" id="stir:DDW44_24315"/>
<dbReference type="InterPro" id="IPR013786">
    <property type="entry name" value="AcylCoA_DH/ox_N"/>
</dbReference>
<gene>
    <name evidence="5" type="ORF">DDW44_24315</name>
</gene>
<proteinExistence type="inferred from homology"/>
<dbReference type="GO" id="GO:0005737">
    <property type="term" value="C:cytoplasm"/>
    <property type="evidence" value="ECO:0007669"/>
    <property type="project" value="TreeGrafter"/>
</dbReference>
<feature type="domain" description="Acyl-CoA dehydrogenase/oxidase N-terminal" evidence="3">
    <location>
        <begin position="6"/>
        <end position="73"/>
    </location>
</feature>
<dbReference type="InterPro" id="IPR037069">
    <property type="entry name" value="AcylCoA_DH/ox_N_sf"/>
</dbReference>